<evidence type="ECO:0000256" key="1">
    <source>
        <dbReference type="ARBA" id="ARBA00038069"/>
    </source>
</evidence>
<gene>
    <name evidence="3" type="ORF">M409DRAFT_21502</name>
</gene>
<dbReference type="InterPro" id="IPR052471">
    <property type="entry name" value="PBI_I9"/>
</dbReference>
<dbReference type="InterPro" id="IPR037045">
    <property type="entry name" value="S8pro/Inhibitor_I9_sf"/>
</dbReference>
<dbReference type="GO" id="GO:0004866">
    <property type="term" value="F:endopeptidase inhibitor activity"/>
    <property type="evidence" value="ECO:0007669"/>
    <property type="project" value="UniProtKB-ARBA"/>
</dbReference>
<dbReference type="AlphaFoldDB" id="A0A6A6CRE3"/>
<dbReference type="Proteomes" id="UP000799537">
    <property type="component" value="Unassembled WGS sequence"/>
</dbReference>
<dbReference type="Gene3D" id="3.30.70.80">
    <property type="entry name" value="Peptidase S8 propeptide/proteinase inhibitor I9"/>
    <property type="match status" value="1"/>
</dbReference>
<protein>
    <recommendedName>
        <fullName evidence="5">Inhibitor I9 domain-containing protein</fullName>
    </recommendedName>
</protein>
<accession>A0A6A6CRE3</accession>
<dbReference type="PANTHER" id="PTHR28288">
    <property type="entry name" value="PROTEASE B INHIBITOR 2"/>
    <property type="match status" value="1"/>
</dbReference>
<organism evidence="3 4">
    <name type="scientific">Zasmidium cellare ATCC 36951</name>
    <dbReference type="NCBI Taxonomy" id="1080233"/>
    <lineage>
        <taxon>Eukaryota</taxon>
        <taxon>Fungi</taxon>
        <taxon>Dikarya</taxon>
        <taxon>Ascomycota</taxon>
        <taxon>Pezizomycotina</taxon>
        <taxon>Dothideomycetes</taxon>
        <taxon>Dothideomycetidae</taxon>
        <taxon>Mycosphaerellales</taxon>
        <taxon>Mycosphaerellaceae</taxon>
        <taxon>Zasmidium</taxon>
    </lineage>
</organism>
<dbReference type="OrthoDB" id="3888684at2759"/>
<proteinExistence type="inferred from homology"/>
<evidence type="ECO:0000256" key="2">
    <source>
        <dbReference type="SAM" id="SignalP"/>
    </source>
</evidence>
<dbReference type="GO" id="GO:0042144">
    <property type="term" value="P:vacuole fusion, non-autophagic"/>
    <property type="evidence" value="ECO:0007669"/>
    <property type="project" value="TreeGrafter"/>
</dbReference>
<dbReference type="GeneID" id="54559160"/>
<dbReference type="FunFam" id="3.30.70.80:FF:000005">
    <property type="entry name" value="Proteinase inhibitor I2B"/>
    <property type="match status" value="1"/>
</dbReference>
<evidence type="ECO:0008006" key="5">
    <source>
        <dbReference type="Google" id="ProtNLM"/>
    </source>
</evidence>
<evidence type="ECO:0000313" key="3">
    <source>
        <dbReference type="EMBL" id="KAF2168056.1"/>
    </source>
</evidence>
<feature type="chain" id="PRO_5025509544" description="Inhibitor I9 domain-containing protein" evidence="2">
    <location>
        <begin position="20"/>
        <end position="97"/>
    </location>
</feature>
<keyword evidence="4" id="KW-1185">Reference proteome</keyword>
<keyword evidence="2" id="KW-0732">Signal</keyword>
<feature type="signal peptide" evidence="2">
    <location>
        <begin position="1"/>
        <end position="19"/>
    </location>
</feature>
<dbReference type="PANTHER" id="PTHR28288:SF1">
    <property type="entry name" value="INHIBITOR I9 DOMAIN-CONTAINING PROTEIN"/>
    <property type="match status" value="1"/>
</dbReference>
<reference evidence="3" key="1">
    <citation type="journal article" date="2020" name="Stud. Mycol.">
        <title>101 Dothideomycetes genomes: a test case for predicting lifestyles and emergence of pathogens.</title>
        <authorList>
            <person name="Haridas S."/>
            <person name="Albert R."/>
            <person name="Binder M."/>
            <person name="Bloem J."/>
            <person name="Labutti K."/>
            <person name="Salamov A."/>
            <person name="Andreopoulos B."/>
            <person name="Baker S."/>
            <person name="Barry K."/>
            <person name="Bills G."/>
            <person name="Bluhm B."/>
            <person name="Cannon C."/>
            <person name="Castanera R."/>
            <person name="Culley D."/>
            <person name="Daum C."/>
            <person name="Ezra D."/>
            <person name="Gonzalez J."/>
            <person name="Henrissat B."/>
            <person name="Kuo A."/>
            <person name="Liang C."/>
            <person name="Lipzen A."/>
            <person name="Lutzoni F."/>
            <person name="Magnuson J."/>
            <person name="Mondo S."/>
            <person name="Nolan M."/>
            <person name="Ohm R."/>
            <person name="Pangilinan J."/>
            <person name="Park H.-J."/>
            <person name="Ramirez L."/>
            <person name="Alfaro M."/>
            <person name="Sun H."/>
            <person name="Tritt A."/>
            <person name="Yoshinaga Y."/>
            <person name="Zwiers L.-H."/>
            <person name="Turgeon B."/>
            <person name="Goodwin S."/>
            <person name="Spatafora J."/>
            <person name="Crous P."/>
            <person name="Grigoriev I."/>
        </authorList>
    </citation>
    <scope>NUCLEOTIDE SEQUENCE</scope>
    <source>
        <strain evidence="3">ATCC 36951</strain>
    </source>
</reference>
<dbReference type="EMBL" id="ML993591">
    <property type="protein sequence ID" value="KAF2168056.1"/>
    <property type="molecule type" value="Genomic_DNA"/>
</dbReference>
<comment type="similarity">
    <text evidence="1">Belongs to the protease inhibitor I9 family.</text>
</comment>
<evidence type="ECO:0000313" key="4">
    <source>
        <dbReference type="Proteomes" id="UP000799537"/>
    </source>
</evidence>
<sequence>MKFIINTLLVLCLALLALAAKEPERQVIISYPKNTPSSVLDEAKKVILDAGGFISHEYHIIQAFAAKCPAKVIESVKALGEKHNVIIEEDQKMSINS</sequence>
<dbReference type="RefSeq" id="XP_033668945.1">
    <property type="nucleotide sequence ID" value="XM_033805888.1"/>
</dbReference>
<dbReference type="SUPFAM" id="SSF54897">
    <property type="entry name" value="Protease propeptides/inhibitors"/>
    <property type="match status" value="1"/>
</dbReference>
<name>A0A6A6CRE3_ZASCE</name>